<keyword evidence="4" id="KW-1185">Reference proteome</keyword>
<reference evidence="3" key="1">
    <citation type="submission" date="2022-08" db="EMBL/GenBank/DDBJ databases">
        <authorList>
            <consortium name="DOE Joint Genome Institute"/>
            <person name="Min B."/>
            <person name="Riley R."/>
            <person name="Sierra-Patev S."/>
            <person name="Naranjo-Ortiz M."/>
            <person name="Looney B."/>
            <person name="Konkel Z."/>
            <person name="Slot J.C."/>
            <person name="Sakamoto Y."/>
            <person name="Steenwyk J.L."/>
            <person name="Rokas A."/>
            <person name="Carro J."/>
            <person name="Camarero S."/>
            <person name="Ferreira P."/>
            <person name="Molpeceres G."/>
            <person name="Ruiz-Duenas F.J."/>
            <person name="Serrano A."/>
            <person name="Henrissat B."/>
            <person name="Drula E."/>
            <person name="Hughes K.W."/>
            <person name="Mata J.L."/>
            <person name="Ishikawa N.K."/>
            <person name="Vargas-Isla R."/>
            <person name="Ushijima S."/>
            <person name="Smith C.A."/>
            <person name="Ahrendt S."/>
            <person name="Andreopoulos W."/>
            <person name="He G."/>
            <person name="Labutti K."/>
            <person name="Lipzen A."/>
            <person name="Ng V."/>
            <person name="Sandor L."/>
            <person name="Barry K."/>
            <person name="Martinez A.T."/>
            <person name="Xiao Y."/>
            <person name="Gibbons J.G."/>
            <person name="Terashima K."/>
            <person name="Hibbett D.S."/>
            <person name="Grigoriev I.V."/>
        </authorList>
    </citation>
    <scope>NUCLEOTIDE SEQUENCE</scope>
    <source>
        <strain evidence="3">TFB10827</strain>
    </source>
</reference>
<evidence type="ECO:0000256" key="2">
    <source>
        <dbReference type="SAM" id="Phobius"/>
    </source>
</evidence>
<keyword evidence="2" id="KW-0472">Membrane</keyword>
<sequence>MQAQYQSLYIFLVISSTLVLSILDAFKQVYAEGRVMIGICFDATILSWIPLSIYLAFRVLRQCIEGVPASILPLRRIIGRSQSQVSGQPKDFIVFLGFGHTWLMFSRLSYAIFNQTISNSTISSPLLFVFCHGSSITLASSMFMIIVFGICLQMSGISQSRWGYFLYLYGMVTVPLKKFATVSRWVIALSEGQIRILERDDGEEDEEMVPGPSPLGPSDRSVENQEESRES</sequence>
<organism evidence="3 4">
    <name type="scientific">Lentinula boryana</name>
    <dbReference type="NCBI Taxonomy" id="40481"/>
    <lineage>
        <taxon>Eukaryota</taxon>
        <taxon>Fungi</taxon>
        <taxon>Dikarya</taxon>
        <taxon>Basidiomycota</taxon>
        <taxon>Agaricomycotina</taxon>
        <taxon>Agaricomycetes</taxon>
        <taxon>Agaricomycetidae</taxon>
        <taxon>Agaricales</taxon>
        <taxon>Marasmiineae</taxon>
        <taxon>Omphalotaceae</taxon>
        <taxon>Lentinula</taxon>
    </lineage>
</organism>
<evidence type="ECO:0000256" key="1">
    <source>
        <dbReference type="SAM" id="MobiDB-lite"/>
    </source>
</evidence>
<keyword evidence="2" id="KW-0812">Transmembrane</keyword>
<feature type="region of interest" description="Disordered" evidence="1">
    <location>
        <begin position="198"/>
        <end position="231"/>
    </location>
</feature>
<dbReference type="Proteomes" id="UP001163828">
    <property type="component" value="Unassembled WGS sequence"/>
</dbReference>
<name>A0ABQ8QIL5_9AGAR</name>
<dbReference type="EMBL" id="MU790559">
    <property type="protein sequence ID" value="KAJ3998437.1"/>
    <property type="molecule type" value="Genomic_DNA"/>
</dbReference>
<evidence type="ECO:0000313" key="4">
    <source>
        <dbReference type="Proteomes" id="UP001163828"/>
    </source>
</evidence>
<accession>A0ABQ8QIL5</accession>
<feature type="transmembrane region" description="Helical" evidence="2">
    <location>
        <begin position="6"/>
        <end position="23"/>
    </location>
</feature>
<proteinExistence type="predicted"/>
<feature type="transmembrane region" description="Helical" evidence="2">
    <location>
        <begin position="125"/>
        <end position="150"/>
    </location>
</feature>
<keyword evidence="2" id="KW-1133">Transmembrane helix</keyword>
<comment type="caution">
    <text evidence="3">The sequence shown here is derived from an EMBL/GenBank/DDBJ whole genome shotgun (WGS) entry which is preliminary data.</text>
</comment>
<feature type="transmembrane region" description="Helical" evidence="2">
    <location>
        <begin position="35"/>
        <end position="57"/>
    </location>
</feature>
<evidence type="ECO:0000313" key="3">
    <source>
        <dbReference type="EMBL" id="KAJ3998437.1"/>
    </source>
</evidence>
<feature type="compositionally biased region" description="Basic and acidic residues" evidence="1">
    <location>
        <begin position="220"/>
        <end position="231"/>
    </location>
</feature>
<gene>
    <name evidence="3" type="ORF">F5050DRAFT_1229520</name>
</gene>
<protein>
    <submittedName>
        <fullName evidence="3">Uncharacterized protein</fullName>
    </submittedName>
</protein>
<feature type="transmembrane region" description="Helical" evidence="2">
    <location>
        <begin position="92"/>
        <end position="113"/>
    </location>
</feature>